<keyword evidence="2" id="KW-1185">Reference proteome</keyword>
<name>K3WIZ7_GLOUD</name>
<dbReference type="HOGENOM" id="CLU_2113839_0_0_1"/>
<evidence type="ECO:0000313" key="2">
    <source>
        <dbReference type="Proteomes" id="UP000019132"/>
    </source>
</evidence>
<sequence length="115" mass="12714">MVVFLAAEPLLELLELLDLRPQLKVLALELHVHGEDAAAAVLLLRVVASGGGFVELRVQPGDLLLQRVTLLFAQYRELSCVCGFVLVGTCKLLLQCIDLRLLRVDLLLLCIKRTL</sequence>
<reference evidence="2" key="1">
    <citation type="journal article" date="2010" name="Genome Biol.">
        <title>Genome sequence of the necrotrophic plant pathogen Pythium ultimum reveals original pathogenicity mechanisms and effector repertoire.</title>
        <authorList>
            <person name="Levesque C.A."/>
            <person name="Brouwer H."/>
            <person name="Cano L."/>
            <person name="Hamilton J.P."/>
            <person name="Holt C."/>
            <person name="Huitema E."/>
            <person name="Raffaele S."/>
            <person name="Robideau G.P."/>
            <person name="Thines M."/>
            <person name="Win J."/>
            <person name="Zerillo M.M."/>
            <person name="Beakes G.W."/>
            <person name="Boore J.L."/>
            <person name="Busam D."/>
            <person name="Dumas B."/>
            <person name="Ferriera S."/>
            <person name="Fuerstenberg S.I."/>
            <person name="Gachon C.M."/>
            <person name="Gaulin E."/>
            <person name="Govers F."/>
            <person name="Grenville-Briggs L."/>
            <person name="Horner N."/>
            <person name="Hostetler J."/>
            <person name="Jiang R.H."/>
            <person name="Johnson J."/>
            <person name="Krajaejun T."/>
            <person name="Lin H."/>
            <person name="Meijer H.J."/>
            <person name="Moore B."/>
            <person name="Morris P."/>
            <person name="Phuntmart V."/>
            <person name="Puiu D."/>
            <person name="Shetty J."/>
            <person name="Stajich J.E."/>
            <person name="Tripathy S."/>
            <person name="Wawra S."/>
            <person name="van West P."/>
            <person name="Whitty B.R."/>
            <person name="Coutinho P.M."/>
            <person name="Henrissat B."/>
            <person name="Martin F."/>
            <person name="Thomas P.D."/>
            <person name="Tyler B.M."/>
            <person name="De Vries R.P."/>
            <person name="Kamoun S."/>
            <person name="Yandell M."/>
            <person name="Tisserat N."/>
            <person name="Buell C.R."/>
        </authorList>
    </citation>
    <scope>NUCLEOTIDE SEQUENCE</scope>
    <source>
        <strain evidence="2">DAOM:BR144</strain>
    </source>
</reference>
<organism evidence="1 2">
    <name type="scientific">Globisporangium ultimum (strain ATCC 200006 / CBS 805.95 / DAOM BR144)</name>
    <name type="common">Pythium ultimum</name>
    <dbReference type="NCBI Taxonomy" id="431595"/>
    <lineage>
        <taxon>Eukaryota</taxon>
        <taxon>Sar</taxon>
        <taxon>Stramenopiles</taxon>
        <taxon>Oomycota</taxon>
        <taxon>Peronosporomycetes</taxon>
        <taxon>Pythiales</taxon>
        <taxon>Pythiaceae</taxon>
        <taxon>Globisporangium</taxon>
    </lineage>
</organism>
<accession>K3WIZ7</accession>
<reference evidence="1" key="3">
    <citation type="submission" date="2015-02" db="UniProtKB">
        <authorList>
            <consortium name="EnsemblProtists"/>
        </authorList>
    </citation>
    <scope>IDENTIFICATION</scope>
    <source>
        <strain evidence="1">DAOM BR144</strain>
    </source>
</reference>
<protein>
    <submittedName>
        <fullName evidence="1">Uncharacterized protein</fullName>
    </submittedName>
</protein>
<dbReference type="EMBL" id="GL376564">
    <property type="status" value="NOT_ANNOTATED_CDS"/>
    <property type="molecule type" value="Genomic_DNA"/>
</dbReference>
<evidence type="ECO:0000313" key="1">
    <source>
        <dbReference type="EnsemblProtists" id="PYU1_T004939"/>
    </source>
</evidence>
<dbReference type="EnsemblProtists" id="PYU1_T004939">
    <property type="protein sequence ID" value="PYU1_T004939"/>
    <property type="gene ID" value="PYU1_G004928"/>
</dbReference>
<proteinExistence type="predicted"/>
<reference evidence="2" key="2">
    <citation type="submission" date="2010-04" db="EMBL/GenBank/DDBJ databases">
        <authorList>
            <person name="Buell R."/>
            <person name="Hamilton J."/>
            <person name="Hostetler J."/>
        </authorList>
    </citation>
    <scope>NUCLEOTIDE SEQUENCE [LARGE SCALE GENOMIC DNA]</scope>
    <source>
        <strain evidence="2">DAOM:BR144</strain>
    </source>
</reference>
<dbReference type="Proteomes" id="UP000019132">
    <property type="component" value="Unassembled WGS sequence"/>
</dbReference>
<dbReference type="InParanoid" id="K3WIZ7"/>
<dbReference type="VEuPathDB" id="FungiDB:PYU1_G004928"/>
<dbReference type="AlphaFoldDB" id="K3WIZ7"/>